<feature type="transmembrane region" description="Helical" evidence="19">
    <location>
        <begin position="1145"/>
        <end position="1164"/>
    </location>
</feature>
<dbReference type="InterPro" id="IPR018303">
    <property type="entry name" value="ATPase_P-typ_P_site"/>
</dbReference>
<comment type="similarity">
    <text evidence="3 19">Belongs to the cation transport ATPase (P-type) (TC 3.A.3) family. Type IV subfamily.</text>
</comment>
<evidence type="ECO:0000256" key="16">
    <source>
        <dbReference type="PIRSR" id="PIRSR606539-1"/>
    </source>
</evidence>
<feature type="binding site" evidence="17">
    <location>
        <position position="948"/>
    </location>
    <ligand>
        <name>ATP</name>
        <dbReference type="ChEBI" id="CHEBI:30616"/>
    </ligand>
</feature>
<dbReference type="InterPro" id="IPR032631">
    <property type="entry name" value="P-type_ATPase_N"/>
</dbReference>
<keyword evidence="10 19" id="KW-1278">Translocase</keyword>
<dbReference type="OrthoDB" id="377733at2759"/>
<feature type="domain" description="P-type ATPase C-terminal" evidence="22">
    <location>
        <begin position="1082"/>
        <end position="1271"/>
    </location>
</feature>
<evidence type="ECO:0000256" key="13">
    <source>
        <dbReference type="ARBA" id="ARBA00023136"/>
    </source>
</evidence>
<dbReference type="PANTHER" id="PTHR24092">
    <property type="entry name" value="PROBABLE PHOSPHOLIPID-TRANSPORTING ATPASE"/>
    <property type="match status" value="1"/>
</dbReference>
<dbReference type="STRING" id="578455.G2QQS1"/>
<feature type="region of interest" description="Disordered" evidence="20">
    <location>
        <begin position="401"/>
        <end position="427"/>
    </location>
</feature>
<feature type="binding site" evidence="17">
    <location>
        <position position="650"/>
    </location>
    <ligand>
        <name>ATP</name>
        <dbReference type="ChEBI" id="CHEBI:30616"/>
    </ligand>
</feature>
<dbReference type="InterPro" id="IPR023214">
    <property type="entry name" value="HAD_sf"/>
</dbReference>
<dbReference type="Gene3D" id="3.40.1110.10">
    <property type="entry name" value="Calcium-transporting ATPase, cytoplasmic domain N"/>
    <property type="match status" value="2"/>
</dbReference>
<dbReference type="Gene3D" id="2.70.150.10">
    <property type="entry name" value="Calcium-transporting ATPase, cytoplasmic transduction domain A"/>
    <property type="match status" value="2"/>
</dbReference>
<dbReference type="InterPro" id="IPR036412">
    <property type="entry name" value="HAD-like_sf"/>
</dbReference>
<comment type="subcellular location">
    <subcellularLocation>
        <location evidence="2">Endosome membrane</location>
        <topology evidence="2">Multi-pass membrane protein</topology>
    </subcellularLocation>
    <subcellularLocation>
        <location evidence="19">Membrane</location>
        <topology evidence="19">Multi-pass membrane protein</topology>
    </subcellularLocation>
</comment>
<dbReference type="SFLD" id="SFLDG00002">
    <property type="entry name" value="C1.7:_P-type_atpase_like"/>
    <property type="match status" value="1"/>
</dbReference>
<evidence type="ECO:0000259" key="21">
    <source>
        <dbReference type="Pfam" id="PF16209"/>
    </source>
</evidence>
<gene>
    <name evidence="23" type="ORF">THITE_2108317</name>
</gene>
<feature type="binding site" evidence="17">
    <location>
        <position position="866"/>
    </location>
    <ligand>
        <name>ATP</name>
        <dbReference type="ChEBI" id="CHEBI:30616"/>
    </ligand>
</feature>
<organism evidence="23 24">
    <name type="scientific">Thermothielavioides terrestris (strain ATCC 38088 / NRRL 8126)</name>
    <name type="common">Thielavia terrestris</name>
    <dbReference type="NCBI Taxonomy" id="578455"/>
    <lineage>
        <taxon>Eukaryota</taxon>
        <taxon>Fungi</taxon>
        <taxon>Dikarya</taxon>
        <taxon>Ascomycota</taxon>
        <taxon>Pezizomycotina</taxon>
        <taxon>Sordariomycetes</taxon>
        <taxon>Sordariomycetidae</taxon>
        <taxon>Sordariales</taxon>
        <taxon>Chaetomiaceae</taxon>
        <taxon>Thermothielavioides</taxon>
        <taxon>Thermothielavioides terrestris</taxon>
    </lineage>
</organism>
<evidence type="ECO:0000256" key="9">
    <source>
        <dbReference type="ARBA" id="ARBA00022842"/>
    </source>
</evidence>
<keyword evidence="11 19" id="KW-1133">Transmembrane helix</keyword>
<comment type="cofactor">
    <cofactor evidence="1 18">
        <name>Mg(2+)</name>
        <dbReference type="ChEBI" id="CHEBI:18420"/>
    </cofactor>
</comment>
<dbReference type="PROSITE" id="PS00154">
    <property type="entry name" value="ATPASE_E1_E2"/>
    <property type="match status" value="1"/>
</dbReference>
<dbReference type="GO" id="GO:0010008">
    <property type="term" value="C:endosome membrane"/>
    <property type="evidence" value="ECO:0007669"/>
    <property type="project" value="UniProtKB-SubCell"/>
</dbReference>
<evidence type="ECO:0000256" key="1">
    <source>
        <dbReference type="ARBA" id="ARBA00001946"/>
    </source>
</evidence>
<dbReference type="InterPro" id="IPR001757">
    <property type="entry name" value="P_typ_ATPase"/>
</dbReference>
<feature type="binding site" evidence="17">
    <location>
        <position position="947"/>
    </location>
    <ligand>
        <name>ATP</name>
        <dbReference type="ChEBI" id="CHEBI:30616"/>
    </ligand>
</feature>
<feature type="binding site" evidence="18">
    <location>
        <position position="1055"/>
    </location>
    <ligand>
        <name>Mg(2+)</name>
        <dbReference type="ChEBI" id="CHEBI:18420"/>
    </ligand>
</feature>
<dbReference type="NCBIfam" id="TIGR01494">
    <property type="entry name" value="ATPase_P-type"/>
    <property type="match status" value="2"/>
</dbReference>
<feature type="compositionally biased region" description="Basic and acidic residues" evidence="20">
    <location>
        <begin position="86"/>
        <end position="110"/>
    </location>
</feature>
<feature type="compositionally biased region" description="Basic residues" evidence="20">
    <location>
        <begin position="290"/>
        <end position="308"/>
    </location>
</feature>
<evidence type="ECO:0000313" key="23">
    <source>
        <dbReference type="EMBL" id="AEO63281.1"/>
    </source>
</evidence>
<keyword evidence="6 18" id="KW-0479">Metal-binding</keyword>
<reference evidence="23 24" key="1">
    <citation type="journal article" date="2011" name="Nat. Biotechnol.">
        <title>Comparative genomic analysis of the thermophilic biomass-degrading fungi Myceliophthora thermophila and Thielavia terrestris.</title>
        <authorList>
            <person name="Berka R.M."/>
            <person name="Grigoriev I.V."/>
            <person name="Otillar R."/>
            <person name="Salamov A."/>
            <person name="Grimwood J."/>
            <person name="Reid I."/>
            <person name="Ishmael N."/>
            <person name="John T."/>
            <person name="Darmond C."/>
            <person name="Moisan M.-C."/>
            <person name="Henrissat B."/>
            <person name="Coutinho P.M."/>
            <person name="Lombard V."/>
            <person name="Natvig D.O."/>
            <person name="Lindquist E."/>
            <person name="Schmutz J."/>
            <person name="Lucas S."/>
            <person name="Harris P."/>
            <person name="Powlowski J."/>
            <person name="Bellemare A."/>
            <person name="Taylor D."/>
            <person name="Butler G."/>
            <person name="de Vries R.P."/>
            <person name="Allijn I.E."/>
            <person name="van den Brink J."/>
            <person name="Ushinsky S."/>
            <person name="Storms R."/>
            <person name="Powell A.J."/>
            <person name="Paulsen I.T."/>
            <person name="Elbourne L.D.H."/>
            <person name="Baker S.E."/>
            <person name="Magnuson J."/>
            <person name="LaBoissiere S."/>
            <person name="Clutterbuck A.J."/>
            <person name="Martinez D."/>
            <person name="Wogulis M."/>
            <person name="de Leon A.L."/>
            <person name="Rey M.W."/>
            <person name="Tsang A."/>
        </authorList>
    </citation>
    <scope>NUCLEOTIDE SEQUENCE [LARGE SCALE GENOMIC DNA]</scope>
    <source>
        <strain evidence="24">ATCC 38088 / NRRL 8126</strain>
    </source>
</reference>
<dbReference type="SUPFAM" id="SSF81665">
    <property type="entry name" value="Calcium ATPase, transmembrane domain M"/>
    <property type="match status" value="1"/>
</dbReference>
<dbReference type="RefSeq" id="XP_003649617.1">
    <property type="nucleotide sequence ID" value="XM_003649569.1"/>
</dbReference>
<feature type="compositionally biased region" description="Low complexity" evidence="20">
    <location>
        <begin position="111"/>
        <end position="121"/>
    </location>
</feature>
<feature type="compositionally biased region" description="Acidic residues" evidence="20">
    <location>
        <begin position="163"/>
        <end position="175"/>
    </location>
</feature>
<evidence type="ECO:0000256" key="14">
    <source>
        <dbReference type="ARBA" id="ARBA00034036"/>
    </source>
</evidence>
<dbReference type="GO" id="GO:0045332">
    <property type="term" value="P:phospholipid translocation"/>
    <property type="evidence" value="ECO:0007669"/>
    <property type="project" value="TreeGrafter"/>
</dbReference>
<dbReference type="eggNOG" id="KOG0210">
    <property type="taxonomic scope" value="Eukaryota"/>
</dbReference>
<dbReference type="SFLD" id="SFLDF00027">
    <property type="entry name" value="p-type_atpase"/>
    <property type="match status" value="1"/>
</dbReference>
<feature type="binding site" evidence="18">
    <location>
        <position position="1059"/>
    </location>
    <ligand>
        <name>Mg(2+)</name>
        <dbReference type="ChEBI" id="CHEBI:18420"/>
    </ligand>
</feature>
<evidence type="ECO:0000256" key="7">
    <source>
        <dbReference type="ARBA" id="ARBA00022741"/>
    </source>
</evidence>
<dbReference type="SUPFAM" id="SSF56784">
    <property type="entry name" value="HAD-like"/>
    <property type="match status" value="1"/>
</dbReference>
<dbReference type="SUPFAM" id="SSF81660">
    <property type="entry name" value="Metal cation-transporting ATPase, ATP-binding domain N"/>
    <property type="match status" value="1"/>
</dbReference>
<feature type="binding site" evidence="17">
    <location>
        <position position="837"/>
    </location>
    <ligand>
        <name>ATP</name>
        <dbReference type="ChEBI" id="CHEBI:30616"/>
    </ligand>
</feature>
<keyword evidence="24" id="KW-1185">Reference proteome</keyword>
<evidence type="ECO:0000256" key="17">
    <source>
        <dbReference type="PIRSR" id="PIRSR606539-2"/>
    </source>
</evidence>
<feature type="region of interest" description="Disordered" evidence="20">
    <location>
        <begin position="1"/>
        <end position="138"/>
    </location>
</feature>
<evidence type="ECO:0000256" key="15">
    <source>
        <dbReference type="ARBA" id="ARBA00049128"/>
    </source>
</evidence>
<keyword evidence="9 18" id="KW-0460">Magnesium</keyword>
<comment type="catalytic activity">
    <reaction evidence="15">
        <text>a 1,2-diacyl-sn-glycero-3-phosphoethanolamine(out) + ATP + H2O = a 1,2-diacyl-sn-glycero-3-phosphoethanolamine(in) + ADP + phosphate + H(+)</text>
        <dbReference type="Rhea" id="RHEA:66132"/>
        <dbReference type="ChEBI" id="CHEBI:15377"/>
        <dbReference type="ChEBI" id="CHEBI:15378"/>
        <dbReference type="ChEBI" id="CHEBI:30616"/>
        <dbReference type="ChEBI" id="CHEBI:43474"/>
        <dbReference type="ChEBI" id="CHEBI:64612"/>
        <dbReference type="ChEBI" id="CHEBI:456216"/>
    </reaction>
    <physiologicalReaction direction="left-to-right" evidence="15">
        <dbReference type="Rhea" id="RHEA:66133"/>
    </physiologicalReaction>
</comment>
<dbReference type="Pfam" id="PF16212">
    <property type="entry name" value="PhoLip_ATPase_C"/>
    <property type="match status" value="1"/>
</dbReference>
<proteinExistence type="inferred from homology"/>
<feature type="region of interest" description="Disordered" evidence="20">
    <location>
        <begin position="154"/>
        <end position="185"/>
    </location>
</feature>
<feature type="binding site" evidence="18">
    <location>
        <position position="648"/>
    </location>
    <ligand>
        <name>Mg(2+)</name>
        <dbReference type="ChEBI" id="CHEBI:18420"/>
    </ligand>
</feature>
<dbReference type="Proteomes" id="UP000008181">
    <property type="component" value="Chromosome 1"/>
</dbReference>
<dbReference type="SUPFAM" id="SSF81653">
    <property type="entry name" value="Calcium ATPase, transduction domain A"/>
    <property type="match status" value="1"/>
</dbReference>
<feature type="region of interest" description="Disordered" evidence="20">
    <location>
        <begin position="286"/>
        <end position="337"/>
    </location>
</feature>
<feature type="binding site" evidence="17">
    <location>
        <position position="1035"/>
    </location>
    <ligand>
        <name>ATP</name>
        <dbReference type="ChEBI" id="CHEBI:30616"/>
    </ligand>
</feature>
<evidence type="ECO:0000256" key="10">
    <source>
        <dbReference type="ARBA" id="ARBA00022967"/>
    </source>
</evidence>
<evidence type="ECO:0000256" key="3">
    <source>
        <dbReference type="ARBA" id="ARBA00008109"/>
    </source>
</evidence>
<dbReference type="GO" id="GO:0006890">
    <property type="term" value="P:retrograde vesicle-mediated transport, Golgi to endoplasmic reticulum"/>
    <property type="evidence" value="ECO:0007669"/>
    <property type="project" value="TreeGrafter"/>
</dbReference>
<dbReference type="FunFam" id="1.20.1110.10:FF:000048">
    <property type="entry name" value="Phospholipid-transporting ATPase"/>
    <property type="match status" value="1"/>
</dbReference>
<feature type="binding site" evidence="17">
    <location>
        <position position="649"/>
    </location>
    <ligand>
        <name>ATP</name>
        <dbReference type="ChEBI" id="CHEBI:30616"/>
    </ligand>
</feature>
<feature type="compositionally biased region" description="Acidic residues" evidence="20">
    <location>
        <begin position="16"/>
        <end position="32"/>
    </location>
</feature>
<dbReference type="InterPro" id="IPR006539">
    <property type="entry name" value="P-type_ATPase_IV"/>
</dbReference>
<dbReference type="GeneID" id="11515833"/>
<feature type="active site" description="4-aspartylphosphate intermediate" evidence="16">
    <location>
        <position position="648"/>
    </location>
</feature>
<dbReference type="EC" id="7.6.2.1" evidence="19"/>
<feature type="domain" description="P-type ATPase N-terminal" evidence="21">
    <location>
        <begin position="187"/>
        <end position="240"/>
    </location>
</feature>
<feature type="binding site" evidence="17">
    <location>
        <position position="1029"/>
    </location>
    <ligand>
        <name>ATP</name>
        <dbReference type="ChEBI" id="CHEBI:30616"/>
    </ligand>
</feature>
<dbReference type="FunFam" id="3.40.50.1000:FF:000009">
    <property type="entry name" value="Phospholipid-transporting ATPase"/>
    <property type="match status" value="1"/>
</dbReference>
<feature type="transmembrane region" description="Helical" evidence="19">
    <location>
        <begin position="1189"/>
        <end position="1211"/>
    </location>
</feature>
<dbReference type="NCBIfam" id="TIGR01652">
    <property type="entry name" value="ATPase-Plipid"/>
    <property type="match status" value="1"/>
</dbReference>
<dbReference type="PANTHER" id="PTHR24092:SF5">
    <property type="entry name" value="PHOSPHOLIPID-TRANSPORTING ATPASE"/>
    <property type="match status" value="1"/>
</dbReference>
<evidence type="ECO:0000256" key="18">
    <source>
        <dbReference type="PIRSR" id="PIRSR606539-3"/>
    </source>
</evidence>
<dbReference type="InterPro" id="IPR044492">
    <property type="entry name" value="P_typ_ATPase_HD_dom"/>
</dbReference>
<dbReference type="Pfam" id="PF16209">
    <property type="entry name" value="PhoLip_ATPase_N"/>
    <property type="match status" value="1"/>
</dbReference>
<dbReference type="FunFam" id="3.40.1110.10:FF:000067">
    <property type="entry name" value="Phospholipid-transporting ATPase"/>
    <property type="match status" value="1"/>
</dbReference>
<name>G2QQS1_THETT</name>
<accession>G2QQS1</accession>
<dbReference type="GO" id="GO:0016887">
    <property type="term" value="F:ATP hydrolysis activity"/>
    <property type="evidence" value="ECO:0007669"/>
    <property type="project" value="InterPro"/>
</dbReference>
<dbReference type="GO" id="GO:0000287">
    <property type="term" value="F:magnesium ion binding"/>
    <property type="evidence" value="ECO:0007669"/>
    <property type="project" value="UniProtKB-UniRule"/>
</dbReference>
<evidence type="ECO:0000256" key="12">
    <source>
        <dbReference type="ARBA" id="ARBA00023055"/>
    </source>
</evidence>
<evidence type="ECO:0000256" key="4">
    <source>
        <dbReference type="ARBA" id="ARBA00022448"/>
    </source>
</evidence>
<dbReference type="InterPro" id="IPR008250">
    <property type="entry name" value="ATPase_P-typ_transduc_dom_A_sf"/>
</dbReference>
<evidence type="ECO:0000256" key="2">
    <source>
        <dbReference type="ARBA" id="ARBA00004337"/>
    </source>
</evidence>
<feature type="binding site" evidence="17">
    <location>
        <position position="1059"/>
    </location>
    <ligand>
        <name>ATP</name>
        <dbReference type="ChEBI" id="CHEBI:30616"/>
    </ligand>
</feature>
<dbReference type="InterPro" id="IPR023298">
    <property type="entry name" value="ATPase_P-typ_TM_dom_sf"/>
</dbReference>
<comment type="caution">
    <text evidence="19">Lacks conserved residue(s) required for the propagation of feature annotation.</text>
</comment>
<evidence type="ECO:0000259" key="22">
    <source>
        <dbReference type="Pfam" id="PF16212"/>
    </source>
</evidence>
<evidence type="ECO:0000313" key="24">
    <source>
        <dbReference type="Proteomes" id="UP000008181"/>
    </source>
</evidence>
<dbReference type="KEGG" id="ttt:THITE_2108317"/>
<keyword evidence="4" id="KW-0813">Transport</keyword>
<evidence type="ECO:0000256" key="8">
    <source>
        <dbReference type="ARBA" id="ARBA00022840"/>
    </source>
</evidence>
<sequence>MPPSTSRHPAKPPDSPVDDSDSDLEFDLEELDPQVAAGNEQQNSGGLLGRTRDTAEHQPPTRIALRTLRMGGLRRGAKRNGYGELGRSHARGDEDTEASLRDGDGGDPRYSDASAAGGDDAPLLSGRRRSASKRRRSFASDSLRKVGLRLPSFMSSPAADQRDQDDDLGKEEDDPSSSRLVAVGSSQSTRFPPNIVSNAKYTAWSFLPITLYNEFSFFFNMYFLLVALSQAIPALRIGYLSTYIAPLAFVLVITLGKEAYDDLERRRRDNEANSEEYTVLQFNEPGKGAKGVRPRKNMKSTHVRRGSKRYVSERDRLSDIQEEEEQTEGDGLRQRPSWIVSETSKKSRDLRVGDVLKLSKGHRVPADVVILKCLSNDPAAHKQERAAALQEEPLLLDHAAESGEGSSVVEPYSEDGAAEGGSNGETFIRTDQLDGETDWKLRLASPLSQNLPTEELVRMRVTGGKPDKKVNEFIGTLELLPTRQDAMGTTAFSKDDGLSKAAALSIDNTAWANTVIASHATTLAVIVYTGPQTRSALSTSPSRSKTGLLEYEINSLTKILCFLTLALSIILVALEGFNNTTGNIWYVKIMRFLVLFSTIVPISLRVNLDLGKSVYSWFIQRDPGIPGAVVRTSTIPEDLGRIEYLLSDKTGTLTQNEMEMKKIHVGTVSYGNDAMDEVSAYVRQAFHSAPSADDLTLATPSTSLLSSANVGATRTRREIGSRVRDVVLALALCHNVTPTTEEDEDGRMVNSYQASSPDEIAIVRWTESVGLRLASRDRKSMVLESTETGRTVVKVRILDIFPFTSDGKRMGIVVQFYEKLQPGVPGLDSGEIWFYQKGADTVMGSIVAANDWLDEETANMAREGLRTLVVGRRRLSTAEYQEFTAKYQEASLTISGREAGMQAVVSRYLEHDLELLGVTGVEDKLQKDVKPSLELLRNAGIKIWMLTGDKVETARCVAVSSKLVARGQYIHTVAQLRRKDAAQENLDLLRSKTDACLLIDGESLGMYLTHYRAEFVSAAVLLPTVVACRCSPTQKAEVAKLIKEYTKKRVCCIGDGGNDVSMIQAADVGVGIVGKEGRQASLAADFSIEQFHHLTKLLVWHGRNSYKRSAKLAQFVIHRGLIIAVCQTMYSIALKFEPEGLYKDWLMVGYATVYTAAPVLSLVLDKDVDENLANLYPELYKELTSGRSLSYRTFFVWVFVSVYQGCLIQGLSQLLTEVDGPRMVAVSFTALVLNELLMVAIEITTWHWVMMVSIVGTFLMFVGSVPFLGRYFDLGFLLTGFLLAGRCDHGYVADSNIRGQGYSADHEAAVVSQGSGLTREELWRAWVAFGAVEFYLFALQLTSVLDVPVPPEVADVSRCLRLLSTQ</sequence>
<dbReference type="EMBL" id="CP003009">
    <property type="protein sequence ID" value="AEO63281.1"/>
    <property type="molecule type" value="Genomic_DNA"/>
</dbReference>
<feature type="transmembrane region" description="Helical" evidence="19">
    <location>
        <begin position="243"/>
        <end position="260"/>
    </location>
</feature>
<dbReference type="InterPro" id="IPR023299">
    <property type="entry name" value="ATPase_P-typ_cyto_dom_N"/>
</dbReference>
<evidence type="ECO:0000256" key="6">
    <source>
        <dbReference type="ARBA" id="ARBA00022723"/>
    </source>
</evidence>
<feature type="transmembrane region" description="Helical" evidence="19">
    <location>
        <begin position="1248"/>
        <end position="1269"/>
    </location>
</feature>
<feature type="binding site" evidence="17">
    <location>
        <position position="759"/>
    </location>
    <ligand>
        <name>ATP</name>
        <dbReference type="ChEBI" id="CHEBI:30616"/>
    </ligand>
</feature>
<dbReference type="HOGENOM" id="CLU_000846_6_0_1"/>
<dbReference type="GO" id="GO:0140326">
    <property type="term" value="F:ATPase-coupled intramembrane lipid transporter activity"/>
    <property type="evidence" value="ECO:0007669"/>
    <property type="project" value="UniProtKB-EC"/>
</dbReference>
<evidence type="ECO:0000256" key="11">
    <source>
        <dbReference type="ARBA" id="ARBA00022989"/>
    </source>
</evidence>
<keyword evidence="7 17" id="KW-0547">Nucleotide-binding</keyword>
<evidence type="ECO:0000256" key="19">
    <source>
        <dbReference type="RuleBase" id="RU362033"/>
    </source>
</evidence>
<keyword evidence="12" id="KW-0445">Lipid transport</keyword>
<keyword evidence="13 19" id="KW-0472">Membrane</keyword>
<evidence type="ECO:0000256" key="5">
    <source>
        <dbReference type="ARBA" id="ARBA00022692"/>
    </source>
</evidence>
<dbReference type="InterPro" id="IPR032630">
    <property type="entry name" value="P_typ_ATPase_c"/>
</dbReference>
<evidence type="ECO:0000256" key="20">
    <source>
        <dbReference type="SAM" id="MobiDB-lite"/>
    </source>
</evidence>
<feature type="compositionally biased region" description="Basic residues" evidence="20">
    <location>
        <begin position="126"/>
        <end position="137"/>
    </location>
</feature>
<feature type="binding site" evidence="18">
    <location>
        <position position="650"/>
    </location>
    <ligand>
        <name>Mg(2+)</name>
        <dbReference type="ChEBI" id="CHEBI:18420"/>
    </ligand>
</feature>
<feature type="binding site" evidence="17">
    <location>
        <position position="648"/>
    </location>
    <ligand>
        <name>ATP</name>
        <dbReference type="ChEBI" id="CHEBI:30616"/>
    </ligand>
</feature>
<dbReference type="PRINTS" id="PR00119">
    <property type="entry name" value="CATATPASE"/>
</dbReference>
<dbReference type="GO" id="GO:0005524">
    <property type="term" value="F:ATP binding"/>
    <property type="evidence" value="ECO:0007669"/>
    <property type="project" value="UniProtKB-UniRule"/>
</dbReference>
<keyword evidence="8 17" id="KW-0067">ATP-binding</keyword>
<protein>
    <recommendedName>
        <fullName evidence="19">Phospholipid-transporting ATPase</fullName>
        <ecNumber evidence="19">7.6.2.1</ecNumber>
    </recommendedName>
</protein>
<feature type="binding site" evidence="17">
    <location>
        <position position="949"/>
    </location>
    <ligand>
        <name>ATP</name>
        <dbReference type="ChEBI" id="CHEBI:30616"/>
    </ligand>
</feature>
<feature type="binding site" evidence="17">
    <location>
        <position position="803"/>
    </location>
    <ligand>
        <name>ATP</name>
        <dbReference type="ChEBI" id="CHEBI:30616"/>
    </ligand>
</feature>
<dbReference type="GO" id="GO:0006897">
    <property type="term" value="P:endocytosis"/>
    <property type="evidence" value="ECO:0007669"/>
    <property type="project" value="TreeGrafter"/>
</dbReference>
<feature type="compositionally biased region" description="Basic and acidic residues" evidence="20">
    <location>
        <begin position="310"/>
        <end position="319"/>
    </location>
</feature>
<dbReference type="Gene3D" id="1.20.1110.10">
    <property type="entry name" value="Calcium-transporting ATPase, transmembrane domain"/>
    <property type="match status" value="1"/>
</dbReference>
<comment type="catalytic activity">
    <reaction evidence="14 19">
        <text>ATP + H2O + phospholipidSide 1 = ADP + phosphate + phospholipidSide 2.</text>
        <dbReference type="EC" id="7.6.2.1"/>
    </reaction>
</comment>
<feature type="binding site" evidence="17">
    <location>
        <position position="1058"/>
    </location>
    <ligand>
        <name>ATP</name>
        <dbReference type="ChEBI" id="CHEBI:30616"/>
    </ligand>
</feature>
<dbReference type="Gene3D" id="3.40.50.1000">
    <property type="entry name" value="HAD superfamily/HAD-like"/>
    <property type="match status" value="2"/>
</dbReference>
<dbReference type="SFLD" id="SFLDS00003">
    <property type="entry name" value="Haloacid_Dehalogenase"/>
    <property type="match status" value="1"/>
</dbReference>
<dbReference type="GO" id="GO:0005886">
    <property type="term" value="C:plasma membrane"/>
    <property type="evidence" value="ECO:0007669"/>
    <property type="project" value="TreeGrafter"/>
</dbReference>
<keyword evidence="5 19" id="KW-0812">Transmembrane</keyword>
<dbReference type="GO" id="GO:0005802">
    <property type="term" value="C:trans-Golgi network"/>
    <property type="evidence" value="ECO:0007669"/>
    <property type="project" value="TreeGrafter"/>
</dbReference>